<dbReference type="Pfam" id="PF00205">
    <property type="entry name" value="TPP_enzyme_M"/>
    <property type="match status" value="1"/>
</dbReference>
<dbReference type="InterPro" id="IPR012000">
    <property type="entry name" value="Thiamin_PyroP_enz_cen_dom"/>
</dbReference>
<dbReference type="GO" id="GO:0009099">
    <property type="term" value="P:L-valine biosynthetic process"/>
    <property type="evidence" value="ECO:0007669"/>
    <property type="project" value="TreeGrafter"/>
</dbReference>
<name>A0A3B1B9F4_9ZZZZ</name>
<proteinExistence type="inferred from homology"/>
<evidence type="ECO:0000313" key="3">
    <source>
        <dbReference type="EMBL" id="VAX10901.1"/>
    </source>
</evidence>
<organism evidence="3">
    <name type="scientific">hydrothermal vent metagenome</name>
    <dbReference type="NCBI Taxonomy" id="652676"/>
    <lineage>
        <taxon>unclassified sequences</taxon>
        <taxon>metagenomes</taxon>
        <taxon>ecological metagenomes</taxon>
    </lineage>
</organism>
<dbReference type="SUPFAM" id="SSF52518">
    <property type="entry name" value="Thiamin diphosphate-binding fold (THDP-binding)"/>
    <property type="match status" value="1"/>
</dbReference>
<gene>
    <name evidence="3" type="ORF">MNBD_GAMMA25-1119</name>
</gene>
<dbReference type="AlphaFoldDB" id="A0A3B1B9F4"/>
<dbReference type="GO" id="GO:0009097">
    <property type="term" value="P:isoleucine biosynthetic process"/>
    <property type="evidence" value="ECO:0007669"/>
    <property type="project" value="TreeGrafter"/>
</dbReference>
<dbReference type="GO" id="GO:0000287">
    <property type="term" value="F:magnesium ion binding"/>
    <property type="evidence" value="ECO:0007669"/>
    <property type="project" value="InterPro"/>
</dbReference>
<evidence type="ECO:0000259" key="2">
    <source>
        <dbReference type="Pfam" id="PF00205"/>
    </source>
</evidence>
<reference evidence="3" key="1">
    <citation type="submission" date="2018-06" db="EMBL/GenBank/DDBJ databases">
        <authorList>
            <person name="Zhirakovskaya E."/>
        </authorList>
    </citation>
    <scope>NUCLEOTIDE SEQUENCE</scope>
</reference>
<comment type="similarity">
    <text evidence="1">Belongs to the TPP enzyme family.</text>
</comment>
<accession>A0A3B1B9F4</accession>
<dbReference type="GO" id="GO:0050660">
    <property type="term" value="F:flavin adenine dinucleotide binding"/>
    <property type="evidence" value="ECO:0007669"/>
    <property type="project" value="TreeGrafter"/>
</dbReference>
<dbReference type="Gene3D" id="3.40.50.970">
    <property type="match status" value="1"/>
</dbReference>
<feature type="domain" description="Thiamine pyrophosphate enzyme central" evidence="2">
    <location>
        <begin position="101"/>
        <end position="210"/>
    </location>
</feature>
<dbReference type="GO" id="GO:0005948">
    <property type="term" value="C:acetolactate synthase complex"/>
    <property type="evidence" value="ECO:0007669"/>
    <property type="project" value="TreeGrafter"/>
</dbReference>
<dbReference type="GO" id="GO:0003984">
    <property type="term" value="F:acetolactate synthase activity"/>
    <property type="evidence" value="ECO:0007669"/>
    <property type="project" value="TreeGrafter"/>
</dbReference>
<dbReference type="SUPFAM" id="SSF52467">
    <property type="entry name" value="DHS-like NAD/FAD-binding domain"/>
    <property type="match status" value="1"/>
</dbReference>
<sequence length="211" mass="22980">AQTALPTFGRGAFQESSDAGIDIVGMYQYCTRYNTFVSHTDQIEQKLITAIMTAMQSPRGPVHLSIPIDVLRSTARPPHEHVDLNKLLRENATCDQIALRELYSNIVKSDKFSLVLGGGCGEAIGLILELADLLDATIVTTPHGKGLVGSNHCRYKGVIGFAGHDSARTALSEDNADIVIAIETNLSEWASSGWNEDYLLNKRLVHIDSSE</sequence>
<dbReference type="PANTHER" id="PTHR18968">
    <property type="entry name" value="THIAMINE PYROPHOSPHATE ENZYMES"/>
    <property type="match status" value="1"/>
</dbReference>
<dbReference type="InterPro" id="IPR029035">
    <property type="entry name" value="DHS-like_NAD/FAD-binding_dom"/>
</dbReference>
<feature type="non-terminal residue" evidence="3">
    <location>
        <position position="1"/>
    </location>
</feature>
<evidence type="ECO:0000256" key="1">
    <source>
        <dbReference type="ARBA" id="ARBA00007812"/>
    </source>
</evidence>
<dbReference type="CDD" id="cd07035">
    <property type="entry name" value="TPP_PYR_POX_like"/>
    <property type="match status" value="1"/>
</dbReference>
<dbReference type="EMBL" id="UOFY01000056">
    <property type="protein sequence ID" value="VAX10901.1"/>
    <property type="molecule type" value="Genomic_DNA"/>
</dbReference>
<dbReference type="InterPro" id="IPR029061">
    <property type="entry name" value="THDP-binding"/>
</dbReference>
<dbReference type="InterPro" id="IPR045229">
    <property type="entry name" value="TPP_enz"/>
</dbReference>
<dbReference type="PANTHER" id="PTHR18968:SF13">
    <property type="entry name" value="ACETOLACTATE SYNTHASE CATALYTIC SUBUNIT, MITOCHONDRIAL"/>
    <property type="match status" value="1"/>
</dbReference>
<protein>
    <submittedName>
        <fullName evidence="3">Acetolactate synthase large subunit homolog</fullName>
    </submittedName>
</protein>
<dbReference type="Gene3D" id="3.40.50.1220">
    <property type="entry name" value="TPP-binding domain"/>
    <property type="match status" value="1"/>
</dbReference>
<dbReference type="GO" id="GO:0030976">
    <property type="term" value="F:thiamine pyrophosphate binding"/>
    <property type="evidence" value="ECO:0007669"/>
    <property type="project" value="InterPro"/>
</dbReference>